<evidence type="ECO:0000313" key="2">
    <source>
        <dbReference type="EMBL" id="GGW71666.1"/>
    </source>
</evidence>
<accession>A0ABQ2WWX9</accession>
<evidence type="ECO:0000259" key="1">
    <source>
        <dbReference type="Pfam" id="PF12146"/>
    </source>
</evidence>
<dbReference type="InterPro" id="IPR022742">
    <property type="entry name" value="Hydrolase_4"/>
</dbReference>
<gene>
    <name evidence="2" type="ORF">GCM10008111_29700</name>
</gene>
<dbReference type="Gene3D" id="3.40.50.1820">
    <property type="entry name" value="alpha/beta hydrolase"/>
    <property type="match status" value="1"/>
</dbReference>
<dbReference type="InterPro" id="IPR029058">
    <property type="entry name" value="AB_hydrolase_fold"/>
</dbReference>
<dbReference type="RefSeq" id="WP_189484027.1">
    <property type="nucleotide sequence ID" value="NZ_BMYR01000014.1"/>
</dbReference>
<dbReference type="SUPFAM" id="SSF53474">
    <property type="entry name" value="alpha/beta-Hydrolases"/>
    <property type="match status" value="1"/>
</dbReference>
<keyword evidence="3" id="KW-1185">Reference proteome</keyword>
<dbReference type="Pfam" id="PF12146">
    <property type="entry name" value="Hydrolase_4"/>
    <property type="match status" value="1"/>
</dbReference>
<dbReference type="EMBL" id="BMYR01000014">
    <property type="protein sequence ID" value="GGW71666.1"/>
    <property type="molecule type" value="Genomic_DNA"/>
</dbReference>
<reference evidence="3" key="1">
    <citation type="journal article" date="2019" name="Int. J. Syst. Evol. Microbiol.">
        <title>The Global Catalogue of Microorganisms (GCM) 10K type strain sequencing project: providing services to taxonomists for standard genome sequencing and annotation.</title>
        <authorList>
            <consortium name="The Broad Institute Genomics Platform"/>
            <consortium name="The Broad Institute Genome Sequencing Center for Infectious Disease"/>
            <person name="Wu L."/>
            <person name="Ma J."/>
        </authorList>
    </citation>
    <scope>NUCLEOTIDE SEQUENCE [LARGE SCALE GENOMIC DNA]</scope>
    <source>
        <strain evidence="3">KCTC 23723</strain>
    </source>
</reference>
<sequence>MKHQQHSLFVDLAAYQLHVRQLTPVQGLVGPILYLHGAVENGRIFYSHSGKGLASFLADHGFMGYAVDFAGRGLSQPSLEQGLQQSQQQLICHDIPALIEYFYELHHQPLTLICHSWGGVLAAACLARFPHLLPKIKAKICFGTKRVISVRSLARTVKIDVIWNRFAPWLGQRYGYLPAKRWRLGADNEPLQFLHDTISWIRGAPFTDLSDQFDYHAACQRTSWPAIWHFAGAFDRLLGHPQDVQAFITECHQHDAQFSVLGKAFGNAANYDHISMLTHPAATTEHFAELAQWLKVLYARSSPREINDL</sequence>
<proteinExistence type="predicted"/>
<organism evidence="2 3">
    <name type="scientific">Alishewanella tabrizica</name>
    <dbReference type="NCBI Taxonomy" id="671278"/>
    <lineage>
        <taxon>Bacteria</taxon>
        <taxon>Pseudomonadati</taxon>
        <taxon>Pseudomonadota</taxon>
        <taxon>Gammaproteobacteria</taxon>
        <taxon>Alteromonadales</taxon>
        <taxon>Alteromonadaceae</taxon>
        <taxon>Alishewanella</taxon>
    </lineage>
</organism>
<keyword evidence="2" id="KW-0378">Hydrolase</keyword>
<comment type="caution">
    <text evidence="2">The sequence shown here is derived from an EMBL/GenBank/DDBJ whole genome shotgun (WGS) entry which is preliminary data.</text>
</comment>
<feature type="domain" description="Serine aminopeptidase S33" evidence="1">
    <location>
        <begin position="46"/>
        <end position="172"/>
    </location>
</feature>
<name>A0ABQ2WWX9_9ALTE</name>
<protein>
    <submittedName>
        <fullName evidence="2">Alpha/beta hydrolase</fullName>
    </submittedName>
</protein>
<dbReference type="Proteomes" id="UP000634667">
    <property type="component" value="Unassembled WGS sequence"/>
</dbReference>
<dbReference type="GO" id="GO:0016787">
    <property type="term" value="F:hydrolase activity"/>
    <property type="evidence" value="ECO:0007669"/>
    <property type="project" value="UniProtKB-KW"/>
</dbReference>
<evidence type="ECO:0000313" key="3">
    <source>
        <dbReference type="Proteomes" id="UP000634667"/>
    </source>
</evidence>